<dbReference type="Proteomes" id="UP000799771">
    <property type="component" value="Unassembled WGS sequence"/>
</dbReference>
<dbReference type="RefSeq" id="XP_033528209.1">
    <property type="nucleotide sequence ID" value="XM_033667242.1"/>
</dbReference>
<name>A0A6A6APA3_9PLEO</name>
<accession>A0A6A6APA3</accession>
<organism evidence="2 3">
    <name type="scientific">Dothidotthia symphoricarpi CBS 119687</name>
    <dbReference type="NCBI Taxonomy" id="1392245"/>
    <lineage>
        <taxon>Eukaryota</taxon>
        <taxon>Fungi</taxon>
        <taxon>Dikarya</taxon>
        <taxon>Ascomycota</taxon>
        <taxon>Pezizomycotina</taxon>
        <taxon>Dothideomycetes</taxon>
        <taxon>Pleosporomycetidae</taxon>
        <taxon>Pleosporales</taxon>
        <taxon>Dothidotthiaceae</taxon>
        <taxon>Dothidotthia</taxon>
    </lineage>
</organism>
<dbReference type="GeneID" id="54407674"/>
<feature type="signal peptide" evidence="1">
    <location>
        <begin position="1"/>
        <end position="17"/>
    </location>
</feature>
<reference evidence="2" key="1">
    <citation type="journal article" date="2020" name="Stud. Mycol.">
        <title>101 Dothideomycetes genomes: a test case for predicting lifestyles and emergence of pathogens.</title>
        <authorList>
            <person name="Haridas S."/>
            <person name="Albert R."/>
            <person name="Binder M."/>
            <person name="Bloem J."/>
            <person name="Labutti K."/>
            <person name="Salamov A."/>
            <person name="Andreopoulos B."/>
            <person name="Baker S."/>
            <person name="Barry K."/>
            <person name="Bills G."/>
            <person name="Bluhm B."/>
            <person name="Cannon C."/>
            <person name="Castanera R."/>
            <person name="Culley D."/>
            <person name="Daum C."/>
            <person name="Ezra D."/>
            <person name="Gonzalez J."/>
            <person name="Henrissat B."/>
            <person name="Kuo A."/>
            <person name="Liang C."/>
            <person name="Lipzen A."/>
            <person name="Lutzoni F."/>
            <person name="Magnuson J."/>
            <person name="Mondo S."/>
            <person name="Nolan M."/>
            <person name="Ohm R."/>
            <person name="Pangilinan J."/>
            <person name="Park H.-J."/>
            <person name="Ramirez L."/>
            <person name="Alfaro M."/>
            <person name="Sun H."/>
            <person name="Tritt A."/>
            <person name="Yoshinaga Y."/>
            <person name="Zwiers L.-H."/>
            <person name="Turgeon B."/>
            <person name="Goodwin S."/>
            <person name="Spatafora J."/>
            <person name="Crous P."/>
            <person name="Grigoriev I."/>
        </authorList>
    </citation>
    <scope>NUCLEOTIDE SEQUENCE</scope>
    <source>
        <strain evidence="2">CBS 119687</strain>
    </source>
</reference>
<keyword evidence="1" id="KW-0732">Signal</keyword>
<sequence>MQFTIFTTLAILSGAFALPTLSTREIKASQELFTFALTNDLSGSSAATSIPINVDPVTLGSLFFDPSGRVFATSAQNLNPSGEGVACFIVNPASPDAVIRFNDKMTFVDLDNNKDVAIQTDVTDFTIQCVL</sequence>
<dbReference type="AlphaFoldDB" id="A0A6A6APA3"/>
<protein>
    <submittedName>
        <fullName evidence="2">Uncharacterized protein</fullName>
    </submittedName>
</protein>
<evidence type="ECO:0000313" key="2">
    <source>
        <dbReference type="EMBL" id="KAF2133822.1"/>
    </source>
</evidence>
<gene>
    <name evidence="2" type="ORF">P153DRAFT_362882</name>
</gene>
<dbReference type="EMBL" id="ML977498">
    <property type="protein sequence ID" value="KAF2133822.1"/>
    <property type="molecule type" value="Genomic_DNA"/>
</dbReference>
<dbReference type="OrthoDB" id="3497702at2759"/>
<evidence type="ECO:0000313" key="3">
    <source>
        <dbReference type="Proteomes" id="UP000799771"/>
    </source>
</evidence>
<keyword evidence="3" id="KW-1185">Reference proteome</keyword>
<evidence type="ECO:0000256" key="1">
    <source>
        <dbReference type="SAM" id="SignalP"/>
    </source>
</evidence>
<proteinExistence type="predicted"/>
<feature type="chain" id="PRO_5025374458" evidence="1">
    <location>
        <begin position="18"/>
        <end position="131"/>
    </location>
</feature>